<sequence length="297" mass="32899">MDYFPSSWIIGPDSAAGTADSLTAPPPPIQLPSPRPAPEPSTQPPDTKLPPHLPPPPIPAQGKRVPVQQRHCDHHIEATLPFRLRRRRSSIFSLCGDTGDRCCCCDDVFPDHLRPPGSTYSKPPPQQSPFGNPSSPAGPYPTHFPPTWLLGALNNGINEPSWPQKHSQHCPHAAGTPHRPPSRSVETPKHIEQQRGEGQRLHSTLDQEDVIMRDLKGPSSRQEEIDRWMQSQQQQNPGHSTDLWHGTGSGLLWWAQEKHPSEVSVDWDNSGLGDAPHKGLEVPDTYSVYKMPAYGRV</sequence>
<evidence type="ECO:0000313" key="3">
    <source>
        <dbReference type="Proteomes" id="UP001303160"/>
    </source>
</evidence>
<reference evidence="2" key="1">
    <citation type="journal article" date="2023" name="Mol. Phylogenet. Evol.">
        <title>Genome-scale phylogeny and comparative genomics of the fungal order Sordariales.</title>
        <authorList>
            <person name="Hensen N."/>
            <person name="Bonometti L."/>
            <person name="Westerberg I."/>
            <person name="Brannstrom I.O."/>
            <person name="Guillou S."/>
            <person name="Cros-Aarteil S."/>
            <person name="Calhoun S."/>
            <person name="Haridas S."/>
            <person name="Kuo A."/>
            <person name="Mondo S."/>
            <person name="Pangilinan J."/>
            <person name="Riley R."/>
            <person name="LaButti K."/>
            <person name="Andreopoulos B."/>
            <person name="Lipzen A."/>
            <person name="Chen C."/>
            <person name="Yan M."/>
            <person name="Daum C."/>
            <person name="Ng V."/>
            <person name="Clum A."/>
            <person name="Steindorff A."/>
            <person name="Ohm R.A."/>
            <person name="Martin F."/>
            <person name="Silar P."/>
            <person name="Natvig D.O."/>
            <person name="Lalanne C."/>
            <person name="Gautier V."/>
            <person name="Ament-Velasquez S.L."/>
            <person name="Kruys A."/>
            <person name="Hutchinson M.I."/>
            <person name="Powell A.J."/>
            <person name="Barry K."/>
            <person name="Miller A.N."/>
            <person name="Grigoriev I.V."/>
            <person name="Debuchy R."/>
            <person name="Gladieux P."/>
            <person name="Hiltunen Thoren M."/>
            <person name="Johannesson H."/>
        </authorList>
    </citation>
    <scope>NUCLEOTIDE SEQUENCE</scope>
    <source>
        <strain evidence="2">CBS 315.58</strain>
    </source>
</reference>
<feature type="region of interest" description="Disordered" evidence="1">
    <location>
        <begin position="155"/>
        <end position="201"/>
    </location>
</feature>
<feature type="compositionally biased region" description="Pro residues" evidence="1">
    <location>
        <begin position="24"/>
        <end position="59"/>
    </location>
</feature>
<accession>A0AAN6XE70</accession>
<dbReference type="AlphaFoldDB" id="A0AAN6XE70"/>
<reference evidence="2" key="2">
    <citation type="submission" date="2023-05" db="EMBL/GenBank/DDBJ databases">
        <authorList>
            <consortium name="Lawrence Berkeley National Laboratory"/>
            <person name="Steindorff A."/>
            <person name="Hensen N."/>
            <person name="Bonometti L."/>
            <person name="Westerberg I."/>
            <person name="Brannstrom I.O."/>
            <person name="Guillou S."/>
            <person name="Cros-Aarteil S."/>
            <person name="Calhoun S."/>
            <person name="Haridas S."/>
            <person name="Kuo A."/>
            <person name="Mondo S."/>
            <person name="Pangilinan J."/>
            <person name="Riley R."/>
            <person name="Labutti K."/>
            <person name="Andreopoulos B."/>
            <person name="Lipzen A."/>
            <person name="Chen C."/>
            <person name="Yanf M."/>
            <person name="Daum C."/>
            <person name="Ng V."/>
            <person name="Clum A."/>
            <person name="Ohm R."/>
            <person name="Martin F."/>
            <person name="Silar P."/>
            <person name="Natvig D."/>
            <person name="Lalanne C."/>
            <person name="Gautier V."/>
            <person name="Ament-Velasquez S.L."/>
            <person name="Kruys A."/>
            <person name="Hutchinson M.I."/>
            <person name="Powell A.J."/>
            <person name="Barry K."/>
            <person name="Miller A.N."/>
            <person name="Grigoriev I.V."/>
            <person name="Debuchy R."/>
            <person name="Gladieux P."/>
            <person name="Thoren M.H."/>
            <person name="Johannesson H."/>
        </authorList>
    </citation>
    <scope>NUCLEOTIDE SEQUENCE</scope>
    <source>
        <strain evidence="2">CBS 315.58</strain>
    </source>
</reference>
<feature type="region of interest" description="Disordered" evidence="1">
    <location>
        <begin position="116"/>
        <end position="143"/>
    </location>
</feature>
<comment type="caution">
    <text evidence="2">The sequence shown here is derived from an EMBL/GenBank/DDBJ whole genome shotgun (WGS) entry which is preliminary data.</text>
</comment>
<feature type="region of interest" description="Disordered" evidence="1">
    <location>
        <begin position="1"/>
        <end position="70"/>
    </location>
</feature>
<organism evidence="2 3">
    <name type="scientific">Triangularia verruculosa</name>
    <dbReference type="NCBI Taxonomy" id="2587418"/>
    <lineage>
        <taxon>Eukaryota</taxon>
        <taxon>Fungi</taxon>
        <taxon>Dikarya</taxon>
        <taxon>Ascomycota</taxon>
        <taxon>Pezizomycotina</taxon>
        <taxon>Sordariomycetes</taxon>
        <taxon>Sordariomycetidae</taxon>
        <taxon>Sordariales</taxon>
        <taxon>Podosporaceae</taxon>
        <taxon>Triangularia</taxon>
    </lineage>
</organism>
<gene>
    <name evidence="2" type="ORF">QBC40DRAFT_284631</name>
</gene>
<proteinExistence type="predicted"/>
<name>A0AAN6XE70_9PEZI</name>
<dbReference type="EMBL" id="MU863954">
    <property type="protein sequence ID" value="KAK4197911.1"/>
    <property type="molecule type" value="Genomic_DNA"/>
</dbReference>
<feature type="compositionally biased region" description="Basic and acidic residues" evidence="1">
    <location>
        <begin position="186"/>
        <end position="201"/>
    </location>
</feature>
<keyword evidence="3" id="KW-1185">Reference proteome</keyword>
<evidence type="ECO:0000313" key="2">
    <source>
        <dbReference type="EMBL" id="KAK4197911.1"/>
    </source>
</evidence>
<dbReference type="Proteomes" id="UP001303160">
    <property type="component" value="Unassembled WGS sequence"/>
</dbReference>
<evidence type="ECO:0000256" key="1">
    <source>
        <dbReference type="SAM" id="MobiDB-lite"/>
    </source>
</evidence>
<protein>
    <submittedName>
        <fullName evidence="2">Uncharacterized protein</fullName>
    </submittedName>
</protein>